<dbReference type="PANTHER" id="PTHR14819:SF9">
    <property type="entry name" value="UP-REGULATOR OF CELL PROLIFERATION-LIKE"/>
    <property type="match status" value="1"/>
</dbReference>
<keyword evidence="5" id="KW-1185">Reference proteome</keyword>
<reference evidence="4" key="2">
    <citation type="submission" date="2025-09" db="UniProtKB">
        <authorList>
            <consortium name="Ensembl"/>
        </authorList>
    </citation>
    <scope>IDENTIFICATION</scope>
</reference>
<evidence type="ECO:0000256" key="1">
    <source>
        <dbReference type="ARBA" id="ARBA00006828"/>
    </source>
</evidence>
<reference evidence="4" key="1">
    <citation type="submission" date="2025-08" db="UniProtKB">
        <authorList>
            <consortium name="Ensembl"/>
        </authorList>
    </citation>
    <scope>IDENTIFICATION</scope>
</reference>
<dbReference type="Pfam" id="PF25683">
    <property type="entry name" value="URGCP_GTPase"/>
    <property type="match status" value="1"/>
</dbReference>
<dbReference type="GO" id="GO:0005525">
    <property type="term" value="F:GTP binding"/>
    <property type="evidence" value="ECO:0007669"/>
    <property type="project" value="InterPro"/>
</dbReference>
<feature type="domain" description="Fibronectin type-III" evidence="2">
    <location>
        <begin position="102"/>
        <end position="190"/>
    </location>
</feature>
<dbReference type="InterPro" id="IPR003961">
    <property type="entry name" value="FN3_dom"/>
</dbReference>
<dbReference type="Gene3D" id="3.40.50.300">
    <property type="entry name" value="P-loop containing nucleotide triphosphate hydrolases"/>
    <property type="match status" value="1"/>
</dbReference>
<organism evidence="4 5">
    <name type="scientific">Gadus morhua</name>
    <name type="common">Atlantic cod</name>
    <dbReference type="NCBI Taxonomy" id="8049"/>
    <lineage>
        <taxon>Eukaryota</taxon>
        <taxon>Metazoa</taxon>
        <taxon>Chordata</taxon>
        <taxon>Craniata</taxon>
        <taxon>Vertebrata</taxon>
        <taxon>Euteleostomi</taxon>
        <taxon>Actinopterygii</taxon>
        <taxon>Neopterygii</taxon>
        <taxon>Teleostei</taxon>
        <taxon>Neoteleostei</taxon>
        <taxon>Acanthomorphata</taxon>
        <taxon>Zeiogadaria</taxon>
        <taxon>Gadariae</taxon>
        <taxon>Gadiformes</taxon>
        <taxon>Gadoidei</taxon>
        <taxon>Gadidae</taxon>
        <taxon>Gadus</taxon>
    </lineage>
</organism>
<gene>
    <name evidence="4" type="primary">LOC115529041</name>
</gene>
<evidence type="ECO:0000259" key="3">
    <source>
        <dbReference type="PROSITE" id="PS51717"/>
    </source>
</evidence>
<dbReference type="InterPro" id="IPR027417">
    <property type="entry name" value="P-loop_NTPase"/>
</dbReference>
<proteinExistence type="inferred from homology"/>
<feature type="domain" description="VLIG-type G" evidence="3">
    <location>
        <begin position="789"/>
        <end position="1034"/>
    </location>
</feature>
<sequence>MNMLVCFSSFIEAIPPGNVKVSHVSTSTVSLIWDTAAGEVGGYVVTCFCDSKKHREKTTDLDSVRFSDLKPGLKYDFQIKTQLKSGGLSQPALISAHTEAVPQGNVKVSHVSSSAVSLTWEKAAGEVEGYVVTCFCNSKKHQEKTTVSDSVTFSDLKPGLKYDFQVKTQLKSGGLSQPALTSAHTETELDVFLKKLGLKENYKEKLSLSSVLQIDKKAVTEEAAKCLSDLPWCFLKKLMMVNSTARNVKCSAGSESEQDLARGNVGLDFYTMLDPKKSGEELNPLDIITALFLCSNGLLQQEMAVKMSMCQFGLPLLLPDCGTQKHTLMLWALRGITYLYYVKKYRPQALSNTKSFIEKSIVATELPMVSFVRLGECSLSKSEILNTLLSNPQQYHNTFVHHKMECGNVPREIADGLVETSWYLPCGNKNIDIFNEPVAVANLRGDIALCELQFLFLCKTSAAVFVFLDNFDHQYEMLKKTDETEIFLIVNVDSKNFNSKRCIKVLEELSLPQTNIVCKRKEVNNANFAKTLQNILRNVIKNTDKRKSIEQMADDAFKLGIMVDEHASDCQNAEKNAEAITSKITDTAQYKEKELPRQGSIWKELTQLEKEECRLRKPGDKDIEKYKCDLHQKKAQLREQQRDLNISNDVISFMKAISCPAVEQAYFLKWMQIKIDNLSREHLSNLKAEYKHKSKDSSKEELKVIDQQLSKSSLGIENYFREIGQIYESSVTLPESDSFRKQFMHLPKLCAQLLIDGFPLELVDGEASGIPLAWVKDVFSELRKMVVPESKIRVVTVLGIQSTGKSTLLNTMFGVQFAVSSGRCTRGAFMLLIRVNKEYSKEMNCDFLIILDTEGLKPLELVQLEDSYEHDNELATIVVGLSDITIINTAMENMTDMKDILQIVVHAFLRMKEVGKKPKCLFVHQNVSDVSAHDNNLRDRTVLLPQLNEMTQAAAKVEKKEEIISFKEVIEYDPDTGNWYIPGLWHGNPPMAPVNSGYSEAVYELKKNIIQMLKDGKSSAYNIDQFMNWTESLWNAIKHEHFIFSFRNSLVADAYMKICTEFNKWEWEFKRHMYLLETSAKTQISNFGTAACNSEASNIGKLVTELKTEACSELIKWEEKLIQNLELYFKTEAHGHLVERYREDFMQSAKILRKESERLFESEVNIAGENKKGMVKVEEVKKNTTKHLEGEVLRLLEEGRKSHRKQSDEELRIDFDQMWENATEHLRDKVLYKSDGIYGRVHLQLRINLASMGGHANEIIDVPLKDHGKGDFIAKVDDKYKIWKWKNNAALQAKAVEIIESCKRLVSVRMQAKTDYHDNFIQEILQHIDAKLKTDKDLRTDTQYVVSLKLHICGYAARNFKEMHLAFITANDPFKCVNLHKLRFFDDFKDLYHKREQDQKNAEEFANRCLQPAVEYYIRVSSVHDVVDEMVSGNDSVDFSTRMFFQYTILKDLLSKDKFCHYQEYTSSYEKFIRKWIQEQIEKRFSDGTKLLEFEDKYLKQCIRCIDNAIHKAQVNIQATQKEFVQNICKDLGDILVISQDALSACMVLLKEARAEKFAHFLKESVIEMQHALQKKQKETNYKAKLKGLGSKPLDKLTEKLGGCSEHCPFCKSPCEAGAKSHEAHHVEMHKPQGLGGYRDLHSNKLSTQICTSAVFSSKLFRNGDTNGEFKPYKEYKTFYKNWKIPADDSYTASDYWKYVMVRFNKDFAKFHGAEPADIPNEWRNISQTLAGISLKKAFCIQ</sequence>
<dbReference type="SUPFAM" id="SSF49265">
    <property type="entry name" value="Fibronectin type III"/>
    <property type="match status" value="1"/>
</dbReference>
<evidence type="ECO:0000313" key="5">
    <source>
        <dbReference type="Proteomes" id="UP000694546"/>
    </source>
</evidence>
<protein>
    <submittedName>
        <fullName evidence="4">Interferon-induced very large GTPase 1-like</fullName>
    </submittedName>
</protein>
<dbReference type="Pfam" id="PF00041">
    <property type="entry name" value="fn3"/>
    <property type="match status" value="2"/>
</dbReference>
<dbReference type="InterPro" id="IPR013783">
    <property type="entry name" value="Ig-like_fold"/>
</dbReference>
<dbReference type="Gene3D" id="2.60.40.10">
    <property type="entry name" value="Immunoglobulins"/>
    <property type="match status" value="2"/>
</dbReference>
<evidence type="ECO:0000259" key="2">
    <source>
        <dbReference type="PROSITE" id="PS50853"/>
    </source>
</evidence>
<dbReference type="GeneTree" id="ENSGT00940000154390"/>
<dbReference type="Proteomes" id="UP000694546">
    <property type="component" value="Chromosome 17"/>
</dbReference>
<dbReference type="InterPro" id="IPR058641">
    <property type="entry name" value="GVIN1_dom"/>
</dbReference>
<dbReference type="InterPro" id="IPR057365">
    <property type="entry name" value="URGCP"/>
</dbReference>
<dbReference type="InterPro" id="IPR036116">
    <property type="entry name" value="FN3_sf"/>
</dbReference>
<name>A0A8C5C6Z9_GADMO</name>
<dbReference type="PROSITE" id="PS51717">
    <property type="entry name" value="G_VLIG"/>
    <property type="match status" value="1"/>
</dbReference>
<feature type="domain" description="Fibronectin type-III" evidence="2">
    <location>
        <begin position="15"/>
        <end position="101"/>
    </location>
</feature>
<dbReference type="PANTHER" id="PTHR14819">
    <property type="entry name" value="GTP-BINDING"/>
    <property type="match status" value="1"/>
</dbReference>
<dbReference type="Pfam" id="PF25974">
    <property type="entry name" value="URGCP_9th"/>
    <property type="match status" value="1"/>
</dbReference>
<dbReference type="SMART" id="SM00060">
    <property type="entry name" value="FN3"/>
    <property type="match status" value="2"/>
</dbReference>
<comment type="similarity">
    <text evidence="1">Belongs to the TRAFAC class dynamin-like GTPase superfamily. Very large inducible GTPase (VLIG) family.</text>
</comment>
<evidence type="ECO:0000313" key="4">
    <source>
        <dbReference type="Ensembl" id="ENSGMOP00000056354.1"/>
    </source>
</evidence>
<dbReference type="InterPro" id="IPR052986">
    <property type="entry name" value="VLIG_GTPase"/>
</dbReference>
<dbReference type="SUPFAM" id="SSF52540">
    <property type="entry name" value="P-loop containing nucleoside triphosphate hydrolases"/>
    <property type="match status" value="1"/>
</dbReference>
<dbReference type="Pfam" id="PF25496">
    <property type="entry name" value="URGCP"/>
    <property type="match status" value="1"/>
</dbReference>
<dbReference type="Ensembl" id="ENSGMOT00000040568.1">
    <property type="protein sequence ID" value="ENSGMOP00000056354.1"/>
    <property type="gene ID" value="ENSGMOG00000036682.1"/>
</dbReference>
<accession>A0A8C5C6Z9</accession>
<dbReference type="InterPro" id="IPR030383">
    <property type="entry name" value="G_VLIG_dom"/>
</dbReference>
<dbReference type="CDD" id="cd00063">
    <property type="entry name" value="FN3"/>
    <property type="match status" value="2"/>
</dbReference>
<dbReference type="OMA" id="SCESHRI"/>
<dbReference type="PROSITE" id="PS50853">
    <property type="entry name" value="FN3"/>
    <property type="match status" value="2"/>
</dbReference>